<evidence type="ECO:0000256" key="2">
    <source>
        <dbReference type="ARBA" id="ARBA00023134"/>
    </source>
</evidence>
<dbReference type="Gene3D" id="3.40.50.300">
    <property type="entry name" value="P-loop containing nucleotide triphosphate hydrolases"/>
    <property type="match status" value="1"/>
</dbReference>
<dbReference type="GO" id="GO:0005525">
    <property type="term" value="F:GTP binding"/>
    <property type="evidence" value="ECO:0007669"/>
    <property type="project" value="UniProtKB-KW"/>
</dbReference>
<gene>
    <name evidence="3" type="primary">RABL3</name>
    <name evidence="3" type="ORF">g.20171</name>
</gene>
<sequence>MSNNLDKTSAKILVLGDSGVGKSSLIHLICHSAVLSSAQWTIGCSIDVKLHDNCFLEFWDIGGSRSHKIARSFLYQDYHGIILVFDATNIKSRVNLDEWLAEVTGRDSANVPTITIGTKSDQLTYGSYGSTFSPLLVTNHPVIYINTQDPLSFDPSSENYGKLNNYFKSVLERRTNKRYYNKFAI</sequence>
<accession>A0A6G1SPQ6</accession>
<name>A0A6G1SPQ6_9ACAR</name>
<dbReference type="AlphaFoldDB" id="A0A6G1SPQ6"/>
<dbReference type="Pfam" id="PF08477">
    <property type="entry name" value="Roc"/>
    <property type="match status" value="1"/>
</dbReference>
<dbReference type="SUPFAM" id="SSF52540">
    <property type="entry name" value="P-loop containing nucleoside triphosphate hydrolases"/>
    <property type="match status" value="1"/>
</dbReference>
<dbReference type="EMBL" id="GGYP01007704">
    <property type="protein sequence ID" value="MDE52475.1"/>
    <property type="molecule type" value="Transcribed_RNA"/>
</dbReference>
<reference evidence="3" key="1">
    <citation type="submission" date="2018-10" db="EMBL/GenBank/DDBJ databases">
        <title>Transcriptome assembly of Aceria tosichella (Wheat curl mite) Type 2.</title>
        <authorList>
            <person name="Scully E.D."/>
            <person name="Geib S.M."/>
            <person name="Palmer N.A."/>
            <person name="Gupta A.K."/>
            <person name="Sarath G."/>
            <person name="Tatineni S."/>
        </authorList>
    </citation>
    <scope>NUCLEOTIDE SEQUENCE</scope>
    <source>
        <strain evidence="3">LincolnNE</strain>
    </source>
</reference>
<dbReference type="PROSITE" id="PS00675">
    <property type="entry name" value="SIGMA54_INTERACT_1"/>
    <property type="match status" value="1"/>
</dbReference>
<evidence type="ECO:0000313" key="3">
    <source>
        <dbReference type="EMBL" id="MDE52475.1"/>
    </source>
</evidence>
<keyword evidence="2" id="KW-0342">GTP-binding</keyword>
<keyword evidence="1" id="KW-0547">Nucleotide-binding</keyword>
<dbReference type="SMART" id="SM00175">
    <property type="entry name" value="RAB"/>
    <property type="match status" value="1"/>
</dbReference>
<dbReference type="PANTHER" id="PTHR24073">
    <property type="entry name" value="DRAB5-RELATED"/>
    <property type="match status" value="1"/>
</dbReference>
<dbReference type="InterPro" id="IPR027417">
    <property type="entry name" value="P-loop_NTPase"/>
</dbReference>
<evidence type="ECO:0000256" key="1">
    <source>
        <dbReference type="ARBA" id="ARBA00022741"/>
    </source>
</evidence>
<dbReference type="InterPro" id="IPR025662">
    <property type="entry name" value="Sigma_54_int_dom_ATP-bd_1"/>
</dbReference>
<dbReference type="PRINTS" id="PR00449">
    <property type="entry name" value="RASTRNSFRMNG"/>
</dbReference>
<proteinExistence type="predicted"/>
<protein>
    <submittedName>
        <fullName evidence="3">Rab-like protein 3</fullName>
    </submittedName>
</protein>
<organism evidence="3">
    <name type="scientific">Aceria tosichella</name>
    <name type="common">wheat curl mite</name>
    <dbReference type="NCBI Taxonomy" id="561515"/>
    <lineage>
        <taxon>Eukaryota</taxon>
        <taxon>Metazoa</taxon>
        <taxon>Ecdysozoa</taxon>
        <taxon>Arthropoda</taxon>
        <taxon>Chelicerata</taxon>
        <taxon>Arachnida</taxon>
        <taxon>Acari</taxon>
        <taxon>Acariformes</taxon>
        <taxon>Trombidiformes</taxon>
        <taxon>Prostigmata</taxon>
        <taxon>Eupodina</taxon>
        <taxon>Eriophyoidea</taxon>
        <taxon>Eriophyidae</taxon>
        <taxon>Eriophyinae</taxon>
        <taxon>Aceriini</taxon>
        <taxon>Aceria</taxon>
    </lineage>
</organism>
<dbReference type="PROSITE" id="PS51419">
    <property type="entry name" value="RAB"/>
    <property type="match status" value="1"/>
</dbReference>